<evidence type="ECO:0000313" key="2">
    <source>
        <dbReference type="EMBL" id="MDG0812714.1"/>
    </source>
</evidence>
<dbReference type="InterPro" id="IPR013783">
    <property type="entry name" value="Ig-like_fold"/>
</dbReference>
<evidence type="ECO:0000313" key="3">
    <source>
        <dbReference type="Proteomes" id="UP001153404"/>
    </source>
</evidence>
<comment type="caution">
    <text evidence="2">The sequence shown here is derived from an EMBL/GenBank/DDBJ whole genome shotgun (WGS) entry which is preliminary data.</text>
</comment>
<dbReference type="InterPro" id="IPR011047">
    <property type="entry name" value="Quinoprotein_ADH-like_sf"/>
</dbReference>
<reference evidence="2" key="1">
    <citation type="submission" date="2022-10" db="EMBL/GenBank/DDBJ databases">
        <title>Comparative genomic analysis of Cohnella hashimotonis sp. nov., isolated from the International Space Station.</title>
        <authorList>
            <person name="Simpson A."/>
            <person name="Venkateswaran K."/>
        </authorList>
    </citation>
    <scope>NUCLEOTIDE SEQUENCE</scope>
    <source>
        <strain evidence="2">DSM 28161</strain>
    </source>
</reference>
<protein>
    <submittedName>
        <fullName evidence="2">Fibronectin type III domain-containing protein</fullName>
    </submittedName>
</protein>
<dbReference type="SUPFAM" id="SSF50998">
    <property type="entry name" value="Quinoprotein alcohol dehydrogenase-like"/>
    <property type="match status" value="1"/>
</dbReference>
<feature type="domain" description="Fibronectin type-III" evidence="1">
    <location>
        <begin position="472"/>
        <end position="561"/>
    </location>
</feature>
<dbReference type="Pfam" id="PF00041">
    <property type="entry name" value="fn3"/>
    <property type="match status" value="1"/>
</dbReference>
<dbReference type="Proteomes" id="UP001153404">
    <property type="component" value="Unassembled WGS sequence"/>
</dbReference>
<dbReference type="RefSeq" id="WP_277536168.1">
    <property type="nucleotide sequence ID" value="NZ_JAPDIA010000008.1"/>
</dbReference>
<proteinExistence type="predicted"/>
<sequence length="728" mass="79964">MDRRFLFLIGSALVLALTVFFQTTREAEAASSAISSDIADEPPVITRLEPASDHAVIRSNSLQVLAEAEDDLAQPSFLVQIGRDLRYPDIVESDQGAGRFDRVYDVTRYDGKSLNIQYSISDGRLPDGEDNRRVNVKRTVHIESSPALAETDREPDAQILDADASRLLLLRNGALIVKERMNGTETELLEGVTTDRSDGFKLTPAGAVFLIDTGWYELKLFWWNGESLMSIPLESGAVWQARGNYIACSDAGTLHWIDTAAGTVRHIPYAYDLNFELEPGGTLLLEPSGNDGHNDDIVRYDPLTGSATTAFSYPGAPRGPVTDGSAILFTLNDGRLMKFADGTVTEVNAGTVGERRSPHKDYEINEGWIAFRKPDAGSEGQLYLQSPEGTATQATNFDSNADIHCLDGSGTLIFNRDGQLYRYDREINNSTRIAGAAGVVRWIDGQLRYLLGDTIFAVQQQPPEDTEAPAWPEGDVLTFSHATYSSAALRWQQAADEGGVSKYLLYQNDQLLATLSGTANSYEAQALSPKSTYLFSLVAVDAAGNESEKKTAAIVTVVYQPVPKPETLLYSFEGTILDFDQKRILWKQSGNNALWLYDRIDKSQVKIYEASGSSSMITKGGLSVEGVVYTLTADGSPTTYEWKNGAVVHEWEGEGQSHYQTRGLPDGKALYKVDGKTYLYDVQEGKIIYSLGGTGSVQYREHRFGGSGEQPYRIDAWYRMDGGSLYGV</sequence>
<dbReference type="CDD" id="cd00063">
    <property type="entry name" value="FN3"/>
    <property type="match status" value="1"/>
</dbReference>
<accession>A0A9X4QVL3</accession>
<gene>
    <name evidence="2" type="ORF">OMP40_27885</name>
</gene>
<evidence type="ECO:0000259" key="1">
    <source>
        <dbReference type="PROSITE" id="PS50853"/>
    </source>
</evidence>
<dbReference type="Gene3D" id="2.60.40.10">
    <property type="entry name" value="Immunoglobulins"/>
    <property type="match status" value="1"/>
</dbReference>
<name>A0A9X4QVL3_9BACL</name>
<organism evidence="2 3">
    <name type="scientific">Cohnella rhizosphaerae</name>
    <dbReference type="NCBI Taxonomy" id="1457232"/>
    <lineage>
        <taxon>Bacteria</taxon>
        <taxon>Bacillati</taxon>
        <taxon>Bacillota</taxon>
        <taxon>Bacilli</taxon>
        <taxon>Bacillales</taxon>
        <taxon>Paenibacillaceae</taxon>
        <taxon>Cohnella</taxon>
    </lineage>
</organism>
<dbReference type="EMBL" id="JAPDIA010000008">
    <property type="protein sequence ID" value="MDG0812714.1"/>
    <property type="molecule type" value="Genomic_DNA"/>
</dbReference>
<dbReference type="InterPro" id="IPR003961">
    <property type="entry name" value="FN3_dom"/>
</dbReference>
<dbReference type="SUPFAM" id="SSF69304">
    <property type="entry name" value="Tricorn protease N-terminal domain"/>
    <property type="match status" value="1"/>
</dbReference>
<keyword evidence="3" id="KW-1185">Reference proteome</keyword>
<dbReference type="PROSITE" id="PS50853">
    <property type="entry name" value="FN3"/>
    <property type="match status" value="1"/>
</dbReference>
<dbReference type="AlphaFoldDB" id="A0A9X4QVL3"/>